<keyword evidence="2" id="KW-0507">mRNA processing</keyword>
<evidence type="ECO:0000313" key="6">
    <source>
        <dbReference type="EMBL" id="CCE65748.1"/>
    </source>
</evidence>
<keyword evidence="3" id="KW-0747">Spliceosome</keyword>
<evidence type="ECO:0000256" key="2">
    <source>
        <dbReference type="ARBA" id="ARBA00022664"/>
    </source>
</evidence>
<sequence length="172" mass="20543">MSFLPFVDVEEVEYQEQIEKLYEETREQVMDGAEMHPEVVKMLAVSELDERKRAMPDDCDDPDSKRKQPRISLQRYSIDEGSSVESLMINEAYLRHQELVLKELLPKTMMNQWIINNECMKDDGQHLQETMDRQLKQIVDLNKHRERLQMEGNVTLQELEKQWHNQLIKNLQ</sequence>
<dbReference type="Pfam" id="PF05700">
    <property type="entry name" value="BCAS2"/>
    <property type="match status" value="1"/>
</dbReference>
<dbReference type="RefSeq" id="XP_003688182.1">
    <property type="nucleotide sequence ID" value="XM_003688134.1"/>
</dbReference>
<keyword evidence="4" id="KW-0508">mRNA splicing</keyword>
<dbReference type="EMBL" id="HE612868">
    <property type="protein sequence ID" value="CCE65748.1"/>
    <property type="molecule type" value="Genomic_DNA"/>
</dbReference>
<keyword evidence="7" id="KW-1185">Reference proteome</keyword>
<protein>
    <recommendedName>
        <fullName evidence="8">Pre-mRNA-splicing factor SPF27</fullName>
    </recommendedName>
</protein>
<dbReference type="HOGENOM" id="CLU_119596_0_0_1"/>
<evidence type="ECO:0000313" key="7">
    <source>
        <dbReference type="Proteomes" id="UP000005666"/>
    </source>
</evidence>
<dbReference type="GO" id="GO:0000398">
    <property type="term" value="P:mRNA splicing, via spliceosome"/>
    <property type="evidence" value="ECO:0007669"/>
    <property type="project" value="EnsemblFungi"/>
</dbReference>
<dbReference type="OrthoDB" id="4059443at2759"/>
<keyword evidence="5" id="KW-0539">Nucleus</keyword>
<dbReference type="STRING" id="1071381.G8C0N3"/>
<dbReference type="OMA" id="YLRHQEL"/>
<dbReference type="Proteomes" id="UP000005666">
    <property type="component" value="Chromosome 13"/>
</dbReference>
<evidence type="ECO:0000256" key="5">
    <source>
        <dbReference type="ARBA" id="ARBA00023242"/>
    </source>
</evidence>
<name>G8C0N3_TETPH</name>
<proteinExistence type="predicted"/>
<evidence type="ECO:0008006" key="8">
    <source>
        <dbReference type="Google" id="ProtNLM"/>
    </source>
</evidence>
<accession>G8C0N3</accession>
<dbReference type="KEGG" id="tpf:TPHA_0M01730"/>
<dbReference type="GO" id="GO:0071006">
    <property type="term" value="C:U2-type catalytic step 1 spliceosome"/>
    <property type="evidence" value="ECO:0007669"/>
    <property type="project" value="EnsemblFungi"/>
</dbReference>
<comment type="subcellular location">
    <subcellularLocation>
        <location evidence="1">Nucleus</location>
    </subcellularLocation>
</comment>
<dbReference type="GeneID" id="11531958"/>
<reference evidence="6 7" key="1">
    <citation type="journal article" date="2011" name="Proc. Natl. Acad. Sci. U.S.A.">
        <title>Evolutionary erosion of yeast sex chromosomes by mating-type switching accidents.</title>
        <authorList>
            <person name="Gordon J.L."/>
            <person name="Armisen D."/>
            <person name="Proux-Wera E."/>
            <person name="Oheigeartaigh S.S."/>
            <person name="Byrne K.P."/>
            <person name="Wolfe K.H."/>
        </authorList>
    </citation>
    <scope>NUCLEOTIDE SEQUENCE [LARGE SCALE GENOMIC DNA]</scope>
    <source>
        <strain evidence="7">ATCC 24235 / CBS 4417 / NBRC 1672 / NRRL Y-8282 / UCD 70-5</strain>
    </source>
</reference>
<evidence type="ECO:0000256" key="3">
    <source>
        <dbReference type="ARBA" id="ARBA00022728"/>
    </source>
</evidence>
<evidence type="ECO:0000256" key="1">
    <source>
        <dbReference type="ARBA" id="ARBA00004123"/>
    </source>
</evidence>
<dbReference type="InterPro" id="IPR008409">
    <property type="entry name" value="SPF27"/>
</dbReference>
<dbReference type="eggNOG" id="ENOG502S9WN">
    <property type="taxonomic scope" value="Eukaryota"/>
</dbReference>
<organism evidence="6 7">
    <name type="scientific">Tetrapisispora phaffii (strain ATCC 24235 / CBS 4417 / NBRC 1672 / NRRL Y-8282 / UCD 70-5)</name>
    <name type="common">Yeast</name>
    <name type="synonym">Fabospora phaffii</name>
    <dbReference type="NCBI Taxonomy" id="1071381"/>
    <lineage>
        <taxon>Eukaryota</taxon>
        <taxon>Fungi</taxon>
        <taxon>Dikarya</taxon>
        <taxon>Ascomycota</taxon>
        <taxon>Saccharomycotina</taxon>
        <taxon>Saccharomycetes</taxon>
        <taxon>Saccharomycetales</taxon>
        <taxon>Saccharomycetaceae</taxon>
        <taxon>Tetrapisispora</taxon>
    </lineage>
</organism>
<dbReference type="GO" id="GO:0000974">
    <property type="term" value="C:Prp19 complex"/>
    <property type="evidence" value="ECO:0007669"/>
    <property type="project" value="EnsemblFungi"/>
</dbReference>
<dbReference type="AlphaFoldDB" id="G8C0N3"/>
<evidence type="ECO:0000256" key="4">
    <source>
        <dbReference type="ARBA" id="ARBA00023187"/>
    </source>
</evidence>
<gene>
    <name evidence="6" type="primary">TPHA0M01730</name>
    <name evidence="6" type="ordered locus">TPHA_0M01730</name>
</gene>